<protein>
    <submittedName>
        <fullName evidence="3">Uncharacterized protein LOC124810360</fullName>
    </submittedName>
</protein>
<keyword evidence="1" id="KW-1133">Transmembrane helix</keyword>
<reference evidence="2" key="1">
    <citation type="submission" date="2025-05" db="UniProtKB">
        <authorList>
            <consortium name="RefSeq"/>
        </authorList>
    </citation>
    <scope>NUCLEOTIDE SEQUENCE [LARGE SCALE GENOMIC DNA]</scope>
</reference>
<name>A0ABM4B4S8_HYDVU</name>
<gene>
    <name evidence="3" type="primary">LOC124810360</name>
</gene>
<sequence>MTKVRKKSFSEHKKIKSDRKKALGGTLFWDIPQQEERKIITQWSQKRKLKLLSNRSFYYKGVLQYTFTLETLISFAKNFNFMVIIQIIIAIVSVYLSNLFDLSVDVDVNLFVTPIVFPLAFSINADFQRREKVLDDIANFKSAGMSWFISLRDWRVDSNLDMKWFHHVHQKLQSMLFNMREYLLTKKLCRRSVILEAIYEDFSDANQLVECVRKSKLQLNSPLVARVYLALLSIFTSFERLRIIREYRSPRSIRSFNKVLIFFLPMILSPYFHHVGVMNKSKWAPYVFSVLLTFFFSALQGVHDILDDPFNGLSEDDIKLSSVDEWLLHSLEVVKHRSFSIRQNTPRS</sequence>
<keyword evidence="2" id="KW-1185">Reference proteome</keyword>
<dbReference type="PANTHER" id="PTHR36970:SF1">
    <property type="entry name" value="BESTROPHIN HOMOLOG"/>
    <property type="match status" value="1"/>
</dbReference>
<dbReference type="GeneID" id="124810360"/>
<accession>A0ABM4B4S8</accession>
<evidence type="ECO:0000256" key="1">
    <source>
        <dbReference type="SAM" id="Phobius"/>
    </source>
</evidence>
<proteinExistence type="predicted"/>
<keyword evidence="1" id="KW-0812">Transmembrane</keyword>
<dbReference type="PANTHER" id="PTHR36970">
    <property type="entry name" value="UNNAMED PRODUCT"/>
    <property type="match status" value="1"/>
</dbReference>
<keyword evidence="1" id="KW-0472">Membrane</keyword>
<evidence type="ECO:0000313" key="3">
    <source>
        <dbReference type="RefSeq" id="XP_065643837.1"/>
    </source>
</evidence>
<evidence type="ECO:0000313" key="2">
    <source>
        <dbReference type="Proteomes" id="UP001652625"/>
    </source>
</evidence>
<dbReference type="RefSeq" id="XP_065643837.1">
    <property type="nucleotide sequence ID" value="XM_065787765.1"/>
</dbReference>
<organism evidence="2 3">
    <name type="scientific">Hydra vulgaris</name>
    <name type="common">Hydra</name>
    <name type="synonym">Hydra attenuata</name>
    <dbReference type="NCBI Taxonomy" id="6087"/>
    <lineage>
        <taxon>Eukaryota</taxon>
        <taxon>Metazoa</taxon>
        <taxon>Cnidaria</taxon>
        <taxon>Hydrozoa</taxon>
        <taxon>Hydroidolina</taxon>
        <taxon>Anthoathecata</taxon>
        <taxon>Aplanulata</taxon>
        <taxon>Hydridae</taxon>
        <taxon>Hydra</taxon>
    </lineage>
</organism>
<feature type="transmembrane region" description="Helical" evidence="1">
    <location>
        <begin position="284"/>
        <end position="303"/>
    </location>
</feature>
<feature type="transmembrane region" description="Helical" evidence="1">
    <location>
        <begin position="79"/>
        <end position="96"/>
    </location>
</feature>
<feature type="transmembrane region" description="Helical" evidence="1">
    <location>
        <begin position="223"/>
        <end position="243"/>
    </location>
</feature>
<dbReference type="Proteomes" id="UP001652625">
    <property type="component" value="Chromosome 01"/>
</dbReference>
<reference evidence="3" key="2">
    <citation type="submission" date="2025-08" db="UniProtKB">
        <authorList>
            <consortium name="RefSeq"/>
        </authorList>
    </citation>
    <scope>IDENTIFICATION</scope>
</reference>
<feature type="transmembrane region" description="Helical" evidence="1">
    <location>
        <begin position="108"/>
        <end position="127"/>
    </location>
</feature>
<feature type="transmembrane region" description="Helical" evidence="1">
    <location>
        <begin position="255"/>
        <end position="272"/>
    </location>
</feature>